<protein>
    <submittedName>
        <fullName evidence="5">AraC family transcriptional regulator</fullName>
    </submittedName>
</protein>
<proteinExistence type="predicted"/>
<sequence length="238" mass="27789">MIIGDYVGNFIENELLLTSPELPHLWKSDTAYYQKDKKLFTKAMGLYFPSELIHAICEDVEILSLYNNLMQKAERGIRFYGKTKEEIIKKLREISLQTGLAQVGTFLHIIHLMSSSNDYKPLANVGYRSVNNGSDIERFNAVYQYLLKNFSGEIMLEEVAAICNMTETSFCRYFKQKTQKTFTYFLNEIRIGHAKKLLQNEHLPIKEICYECGYNNPTNFFKFFKLIVKKARKNIEIL</sequence>
<keyword evidence="1" id="KW-0805">Transcription regulation</keyword>
<keyword evidence="2" id="KW-0238">DNA-binding</keyword>
<evidence type="ECO:0000313" key="5">
    <source>
        <dbReference type="EMBL" id="MCH5598037.1"/>
    </source>
</evidence>
<organism evidence="5 6">
    <name type="scientific">Niabella ginsengisoli</name>
    <dbReference type="NCBI Taxonomy" id="522298"/>
    <lineage>
        <taxon>Bacteria</taxon>
        <taxon>Pseudomonadati</taxon>
        <taxon>Bacteroidota</taxon>
        <taxon>Chitinophagia</taxon>
        <taxon>Chitinophagales</taxon>
        <taxon>Chitinophagaceae</taxon>
        <taxon>Niabella</taxon>
    </lineage>
</organism>
<dbReference type="SUPFAM" id="SSF46689">
    <property type="entry name" value="Homeodomain-like"/>
    <property type="match status" value="2"/>
</dbReference>
<evidence type="ECO:0000259" key="4">
    <source>
        <dbReference type="PROSITE" id="PS01124"/>
    </source>
</evidence>
<dbReference type="Proteomes" id="UP001202248">
    <property type="component" value="Unassembled WGS sequence"/>
</dbReference>
<reference evidence="5 6" key="1">
    <citation type="submission" date="2022-02" db="EMBL/GenBank/DDBJ databases">
        <authorList>
            <person name="Min J."/>
        </authorList>
    </citation>
    <scope>NUCLEOTIDE SEQUENCE [LARGE SCALE GENOMIC DNA]</scope>
    <source>
        <strain evidence="5 6">GR10-1</strain>
    </source>
</reference>
<evidence type="ECO:0000256" key="3">
    <source>
        <dbReference type="ARBA" id="ARBA00023163"/>
    </source>
</evidence>
<feature type="domain" description="HTH araC/xylS-type" evidence="4">
    <location>
        <begin position="140"/>
        <end position="225"/>
    </location>
</feature>
<dbReference type="SMART" id="SM00342">
    <property type="entry name" value="HTH_ARAC"/>
    <property type="match status" value="1"/>
</dbReference>
<dbReference type="EMBL" id="JAKWBL010000001">
    <property type="protein sequence ID" value="MCH5598037.1"/>
    <property type="molecule type" value="Genomic_DNA"/>
</dbReference>
<dbReference type="PROSITE" id="PS01124">
    <property type="entry name" value="HTH_ARAC_FAMILY_2"/>
    <property type="match status" value="1"/>
</dbReference>
<dbReference type="RefSeq" id="WP_240827386.1">
    <property type="nucleotide sequence ID" value="NZ_JAKWBL010000001.1"/>
</dbReference>
<comment type="caution">
    <text evidence="5">The sequence shown here is derived from an EMBL/GenBank/DDBJ whole genome shotgun (WGS) entry which is preliminary data.</text>
</comment>
<evidence type="ECO:0000256" key="1">
    <source>
        <dbReference type="ARBA" id="ARBA00023015"/>
    </source>
</evidence>
<accession>A0ABS9SI61</accession>
<dbReference type="Pfam" id="PF12833">
    <property type="entry name" value="HTH_18"/>
    <property type="match status" value="1"/>
</dbReference>
<keyword evidence="3" id="KW-0804">Transcription</keyword>
<evidence type="ECO:0000256" key="2">
    <source>
        <dbReference type="ARBA" id="ARBA00023125"/>
    </source>
</evidence>
<dbReference type="InterPro" id="IPR009057">
    <property type="entry name" value="Homeodomain-like_sf"/>
</dbReference>
<keyword evidence="6" id="KW-1185">Reference proteome</keyword>
<name>A0ABS9SI61_9BACT</name>
<gene>
    <name evidence="5" type="ORF">MKP09_09005</name>
</gene>
<dbReference type="PANTHER" id="PTHR43280">
    <property type="entry name" value="ARAC-FAMILY TRANSCRIPTIONAL REGULATOR"/>
    <property type="match status" value="1"/>
</dbReference>
<dbReference type="Gene3D" id="1.10.10.60">
    <property type="entry name" value="Homeodomain-like"/>
    <property type="match status" value="2"/>
</dbReference>
<dbReference type="PANTHER" id="PTHR43280:SF27">
    <property type="entry name" value="TRANSCRIPTIONAL REGULATOR MTLR"/>
    <property type="match status" value="1"/>
</dbReference>
<dbReference type="InterPro" id="IPR018060">
    <property type="entry name" value="HTH_AraC"/>
</dbReference>
<evidence type="ECO:0000313" key="6">
    <source>
        <dbReference type="Proteomes" id="UP001202248"/>
    </source>
</evidence>